<keyword evidence="2 9" id="KW-0479">Metal-binding</keyword>
<dbReference type="Proteomes" id="UP000008021">
    <property type="component" value="Chromosome 1"/>
</dbReference>
<keyword evidence="12" id="KW-1185">Reference proteome</keyword>
<comment type="similarity">
    <text evidence="7">Belongs to the iron/ascorbate-dependent oxidoreductase family. GA2OX subfamily.</text>
</comment>
<evidence type="ECO:0000313" key="11">
    <source>
        <dbReference type="EnsemblPlants" id="OMERI01G12660.1"/>
    </source>
</evidence>
<dbReference type="InterPro" id="IPR027443">
    <property type="entry name" value="IPNS-like_sf"/>
</dbReference>
<evidence type="ECO:0000256" key="7">
    <source>
        <dbReference type="ARBA" id="ARBA00061282"/>
    </source>
</evidence>
<dbReference type="EnsemblPlants" id="OMERI01G12660.1">
    <property type="protein sequence ID" value="OMERI01G12660.1"/>
    <property type="gene ID" value="OMERI01G12660"/>
</dbReference>
<dbReference type="AlphaFoldDB" id="A0A0E0C1C5"/>
<evidence type="ECO:0000256" key="4">
    <source>
        <dbReference type="ARBA" id="ARBA00023002"/>
    </source>
</evidence>
<keyword evidence="5 9" id="KW-0408">Iron</keyword>
<dbReference type="FunFam" id="2.60.120.330:FF:000025">
    <property type="entry name" value="Gibberellin 2-beta-dioxygenase 2"/>
    <property type="match status" value="1"/>
</dbReference>
<evidence type="ECO:0000259" key="10">
    <source>
        <dbReference type="PROSITE" id="PS51471"/>
    </source>
</evidence>
<evidence type="ECO:0000256" key="8">
    <source>
        <dbReference type="ARBA" id="ARBA00066708"/>
    </source>
</evidence>
<dbReference type="InterPro" id="IPR026992">
    <property type="entry name" value="DIOX_N"/>
</dbReference>
<reference evidence="11" key="1">
    <citation type="submission" date="2015-04" db="UniProtKB">
        <authorList>
            <consortium name="EnsemblPlants"/>
        </authorList>
    </citation>
    <scope>IDENTIFICATION</scope>
</reference>
<comment type="catalytic activity">
    <reaction evidence="6">
        <text>gibberellin A1 + 2-oxoglutarate + O2 = gibberellin A8 + succinate + CO2</text>
        <dbReference type="Rhea" id="RHEA:15005"/>
        <dbReference type="ChEBI" id="CHEBI:15379"/>
        <dbReference type="ChEBI" id="CHEBI:16526"/>
        <dbReference type="ChEBI" id="CHEBI:16810"/>
        <dbReference type="ChEBI" id="CHEBI:30031"/>
        <dbReference type="ChEBI" id="CHEBI:58524"/>
        <dbReference type="ChEBI" id="CHEBI:58594"/>
        <dbReference type="EC" id="1.14.11.13"/>
    </reaction>
</comment>
<reference evidence="11" key="2">
    <citation type="submission" date="2018-05" db="EMBL/GenBank/DDBJ databases">
        <title>OmerRS3 (Oryza meridionalis Reference Sequence Version 3).</title>
        <authorList>
            <person name="Zhang J."/>
            <person name="Kudrna D."/>
            <person name="Lee S."/>
            <person name="Talag J."/>
            <person name="Welchert J."/>
            <person name="Wing R.A."/>
        </authorList>
    </citation>
    <scope>NUCLEOTIDE SEQUENCE [LARGE SCALE GENOMIC DNA]</scope>
    <source>
        <strain evidence="11">cv. OR44</strain>
    </source>
</reference>
<dbReference type="EC" id="1.14.11.13" evidence="8"/>
<protein>
    <recommendedName>
        <fullName evidence="8">gibberellin 2beta-dioxygenase</fullName>
        <ecNumber evidence="8">1.14.11.13</ecNumber>
    </recommendedName>
</protein>
<evidence type="ECO:0000256" key="2">
    <source>
        <dbReference type="ARBA" id="ARBA00022723"/>
    </source>
</evidence>
<dbReference type="PROSITE" id="PS51471">
    <property type="entry name" value="FE2OG_OXY"/>
    <property type="match status" value="1"/>
</dbReference>
<dbReference type="InterPro" id="IPR044861">
    <property type="entry name" value="IPNS-like_FE2OG_OXY"/>
</dbReference>
<dbReference type="PRINTS" id="PR00682">
    <property type="entry name" value="IPNSYNTHASE"/>
</dbReference>
<evidence type="ECO:0000256" key="9">
    <source>
        <dbReference type="RuleBase" id="RU003682"/>
    </source>
</evidence>
<dbReference type="HOGENOM" id="CLU_010119_8_1_1"/>
<feature type="domain" description="Fe2OG dioxygenase" evidence="10">
    <location>
        <begin position="221"/>
        <end position="341"/>
    </location>
</feature>
<evidence type="ECO:0000313" key="12">
    <source>
        <dbReference type="Proteomes" id="UP000008021"/>
    </source>
</evidence>
<accession>A0A0E0C1C5</accession>
<keyword evidence="3" id="KW-0223">Dioxygenase</keyword>
<organism evidence="11">
    <name type="scientific">Oryza meridionalis</name>
    <dbReference type="NCBI Taxonomy" id="40149"/>
    <lineage>
        <taxon>Eukaryota</taxon>
        <taxon>Viridiplantae</taxon>
        <taxon>Streptophyta</taxon>
        <taxon>Embryophyta</taxon>
        <taxon>Tracheophyta</taxon>
        <taxon>Spermatophyta</taxon>
        <taxon>Magnoliopsida</taxon>
        <taxon>Liliopsida</taxon>
        <taxon>Poales</taxon>
        <taxon>Poaceae</taxon>
        <taxon>BOP clade</taxon>
        <taxon>Oryzoideae</taxon>
        <taxon>Oryzeae</taxon>
        <taxon>Oryzinae</taxon>
        <taxon>Oryza</taxon>
    </lineage>
</organism>
<evidence type="ECO:0000256" key="1">
    <source>
        <dbReference type="ARBA" id="ARBA00001961"/>
    </source>
</evidence>
<dbReference type="Gramene" id="OMERI01G12660.1">
    <property type="protein sequence ID" value="OMERI01G12660.1"/>
    <property type="gene ID" value="OMERI01G12660"/>
</dbReference>
<dbReference type="GO" id="GO:0045543">
    <property type="term" value="F:gibberellin 2-beta-dioxygenase activity"/>
    <property type="evidence" value="ECO:0007669"/>
    <property type="project" value="UniProtKB-EC"/>
</dbReference>
<comment type="cofactor">
    <cofactor evidence="1">
        <name>L-ascorbate</name>
        <dbReference type="ChEBI" id="CHEBI:38290"/>
    </cofactor>
</comment>
<dbReference type="InterPro" id="IPR050231">
    <property type="entry name" value="Iron_ascorbate_oxido_reductase"/>
</dbReference>
<dbReference type="GO" id="GO:0046872">
    <property type="term" value="F:metal ion binding"/>
    <property type="evidence" value="ECO:0007669"/>
    <property type="project" value="UniProtKB-KW"/>
</dbReference>
<evidence type="ECO:0000256" key="6">
    <source>
        <dbReference type="ARBA" id="ARBA00052204"/>
    </source>
</evidence>
<dbReference type="eggNOG" id="KOG0143">
    <property type="taxonomic scope" value="Eukaryota"/>
</dbReference>
<dbReference type="Pfam" id="PF03171">
    <property type="entry name" value="2OG-FeII_Oxy"/>
    <property type="match status" value="1"/>
</dbReference>
<dbReference type="Pfam" id="PF14226">
    <property type="entry name" value="DIOX_N"/>
    <property type="match status" value="1"/>
</dbReference>
<sequence length="405" mass="42648">MTTNSLYISALPILPPSAQQHKCRRSIRNSHSSNNKAMVVPAAAAPECGRRDAAAAAAVFCLRGRGVVVPTVDMSAPAGRGELSRQVARACAGSGFFRAVNHGVPPRVSAAMDAAAAAFFARAAPEKQLAGPPDPLGYGSRSIGANGDVGELEYLILHASSDAVARKASAIDREDPRRFSQVVNDYVESVRQLACHVLDLLGEGLGLRDPTSLTRLITATDNDSLVRINHYPPSCAAAGDYKSGGGPAPTAAIGFGEHTDPQILSVLRSNDADGLQLLLPDAAAAAGDSVWVPVPPDPSAFFVNVGDLLQALTNGRLVSIRHRVVAGTGKPRLSTIYFAAPPLHARISALPETVAAGAPRRYRAFTWAEYKRTMYTLRLSHNRLDLFHAGDGDGDAGVGDDDDHE</sequence>
<dbReference type="InterPro" id="IPR005123">
    <property type="entry name" value="Oxoglu/Fe-dep_dioxygenase_dom"/>
</dbReference>
<dbReference type="GO" id="GO:0009685">
    <property type="term" value="P:gibberellin metabolic process"/>
    <property type="evidence" value="ECO:0007669"/>
    <property type="project" value="UniProtKB-ARBA"/>
</dbReference>
<dbReference type="PANTHER" id="PTHR47990">
    <property type="entry name" value="2-OXOGLUTARATE (2OG) AND FE(II)-DEPENDENT OXYGENASE SUPERFAMILY PROTEIN-RELATED"/>
    <property type="match status" value="1"/>
</dbReference>
<proteinExistence type="inferred from homology"/>
<dbReference type="STRING" id="40149.A0A0E0C1C5"/>
<keyword evidence="4 9" id="KW-0560">Oxidoreductase</keyword>
<evidence type="ECO:0000256" key="3">
    <source>
        <dbReference type="ARBA" id="ARBA00022964"/>
    </source>
</evidence>
<dbReference type="SUPFAM" id="SSF51197">
    <property type="entry name" value="Clavaminate synthase-like"/>
    <property type="match status" value="1"/>
</dbReference>
<name>A0A0E0C1C5_9ORYZ</name>
<evidence type="ECO:0000256" key="5">
    <source>
        <dbReference type="ARBA" id="ARBA00023004"/>
    </source>
</evidence>
<dbReference type="Gene3D" id="2.60.120.330">
    <property type="entry name" value="B-lactam Antibiotic, Isopenicillin N Synthase, Chain"/>
    <property type="match status" value="1"/>
</dbReference>